<dbReference type="PANTHER" id="PTHR30575:SF0">
    <property type="entry name" value="XAA-ARG DIPEPTIDASE"/>
    <property type="match status" value="1"/>
</dbReference>
<dbReference type="MEROPS" id="M20.021"/>
<dbReference type="InterPro" id="IPR052030">
    <property type="entry name" value="Peptidase_M20/M20A_hydrolases"/>
</dbReference>
<reference evidence="2" key="2">
    <citation type="submission" date="2020-05" db="UniProtKB">
        <authorList>
            <consortium name="EnsemblMetazoa"/>
        </authorList>
    </citation>
    <scope>IDENTIFICATION</scope>
    <source>
        <strain evidence="2">wikel</strain>
    </source>
</reference>
<dbReference type="EnsemblMetazoa" id="ISCW004054-RA">
    <property type="protein sequence ID" value="ISCW004054-PA"/>
    <property type="gene ID" value="ISCW004054"/>
</dbReference>
<evidence type="ECO:0000313" key="3">
    <source>
        <dbReference type="Proteomes" id="UP000001555"/>
    </source>
</evidence>
<dbReference type="HOGENOM" id="CLU_172688_0_0_1"/>
<dbReference type="Gene3D" id="3.40.630.10">
    <property type="entry name" value="Zn peptidases"/>
    <property type="match status" value="1"/>
</dbReference>
<dbReference type="AlphaFoldDB" id="B7PI17"/>
<dbReference type="VEuPathDB" id="VectorBase:ISCI004054"/>
<name>B7PI17_IXOSC</name>
<gene>
    <name evidence="1" type="ORF">IscW_ISCW004054</name>
</gene>
<evidence type="ECO:0000313" key="2">
    <source>
        <dbReference type="EnsemblMetazoa" id="ISCW004054-PA"/>
    </source>
</evidence>
<accession>B7PI17</accession>
<proteinExistence type="predicted"/>
<dbReference type="PANTHER" id="PTHR30575">
    <property type="entry name" value="PEPTIDASE M20"/>
    <property type="match status" value="1"/>
</dbReference>
<dbReference type="InParanoid" id="B7PI17"/>
<dbReference type="Pfam" id="PF01546">
    <property type="entry name" value="Peptidase_M20"/>
    <property type="match status" value="1"/>
</dbReference>
<dbReference type="EMBL" id="DS716396">
    <property type="protein sequence ID" value="EEC06239.1"/>
    <property type="molecule type" value="Genomic_DNA"/>
</dbReference>
<keyword evidence="3" id="KW-1185">Reference proteome</keyword>
<reference evidence="1 3" key="1">
    <citation type="submission" date="2008-03" db="EMBL/GenBank/DDBJ databases">
        <title>Annotation of Ixodes scapularis.</title>
        <authorList>
            <consortium name="Ixodes scapularis Genome Project Consortium"/>
            <person name="Caler E."/>
            <person name="Hannick L.I."/>
            <person name="Bidwell S."/>
            <person name="Joardar V."/>
            <person name="Thiagarajan M."/>
            <person name="Amedeo P."/>
            <person name="Galinsky K.J."/>
            <person name="Schobel S."/>
            <person name="Inman J."/>
            <person name="Hostetler J."/>
            <person name="Miller J."/>
            <person name="Hammond M."/>
            <person name="Megy K."/>
            <person name="Lawson D."/>
            <person name="Kodira C."/>
            <person name="Sutton G."/>
            <person name="Meyer J."/>
            <person name="Hill C.A."/>
            <person name="Birren B."/>
            <person name="Nene V."/>
            <person name="Collins F."/>
            <person name="Alarcon-Chaidez F."/>
            <person name="Wikel S."/>
            <person name="Strausberg R."/>
        </authorList>
    </citation>
    <scope>NUCLEOTIDE SEQUENCE [LARGE SCALE GENOMIC DNA]</scope>
    <source>
        <strain evidence="3">Wikel</strain>
        <strain evidence="1">Wikel colony</strain>
    </source>
</reference>
<dbReference type="EMBL" id="ABJB011141455">
    <property type="status" value="NOT_ANNOTATED_CDS"/>
    <property type="molecule type" value="Genomic_DNA"/>
</dbReference>
<dbReference type="GO" id="GO:0016787">
    <property type="term" value="F:hydrolase activity"/>
    <property type="evidence" value="ECO:0007669"/>
    <property type="project" value="InterPro"/>
</dbReference>
<sequence>RGPSVAILCEYDALPGIGHACGHNLIAEGSVAVAVGVKAVLASRESSHVGKLIVLGTPAEENGSGKQLLIDKGAFKNLDVAVMVHPAS</sequence>
<feature type="non-terminal residue" evidence="1">
    <location>
        <position position="1"/>
    </location>
</feature>
<evidence type="ECO:0000313" key="1">
    <source>
        <dbReference type="EMBL" id="EEC06239.1"/>
    </source>
</evidence>
<dbReference type="VEuPathDB" id="VectorBase:ISCW004054"/>
<protein>
    <submittedName>
        <fullName evidence="1 2">Uncharacterized protein</fullName>
    </submittedName>
</protein>
<dbReference type="PaxDb" id="6945-B7PI17"/>
<dbReference type="SUPFAM" id="SSF53187">
    <property type="entry name" value="Zn-dependent exopeptidases"/>
    <property type="match status" value="1"/>
</dbReference>
<dbReference type="InterPro" id="IPR002933">
    <property type="entry name" value="Peptidase_M20"/>
</dbReference>
<organism>
    <name type="scientific">Ixodes scapularis</name>
    <name type="common">Black-legged tick</name>
    <name type="synonym">Deer tick</name>
    <dbReference type="NCBI Taxonomy" id="6945"/>
    <lineage>
        <taxon>Eukaryota</taxon>
        <taxon>Metazoa</taxon>
        <taxon>Ecdysozoa</taxon>
        <taxon>Arthropoda</taxon>
        <taxon>Chelicerata</taxon>
        <taxon>Arachnida</taxon>
        <taxon>Acari</taxon>
        <taxon>Parasitiformes</taxon>
        <taxon>Ixodida</taxon>
        <taxon>Ixodoidea</taxon>
        <taxon>Ixodidae</taxon>
        <taxon>Ixodinae</taxon>
        <taxon>Ixodes</taxon>
    </lineage>
</organism>
<dbReference type="Proteomes" id="UP000001555">
    <property type="component" value="Unassembled WGS sequence"/>
</dbReference>
<feature type="non-terminal residue" evidence="1">
    <location>
        <position position="88"/>
    </location>
</feature>
<dbReference type="STRING" id="6945.B7PI17"/>